<dbReference type="PANTHER" id="PTHR11255:SF121">
    <property type="entry name" value="DIACYLGLYCEROL KINASE (ATP)"/>
    <property type="match status" value="1"/>
</dbReference>
<dbReference type="InterPro" id="IPR000756">
    <property type="entry name" value="Diacylglycerol_kin_accessory"/>
</dbReference>
<evidence type="ECO:0000256" key="7">
    <source>
        <dbReference type="SAM" id="MobiDB-lite"/>
    </source>
</evidence>
<accession>A0A7J6P173</accession>
<dbReference type="EMBL" id="JABANP010000112">
    <property type="protein sequence ID" value="KAF4689913.1"/>
    <property type="molecule type" value="Genomic_DNA"/>
</dbReference>
<feature type="compositionally biased region" description="Acidic residues" evidence="7">
    <location>
        <begin position="341"/>
        <end position="354"/>
    </location>
</feature>
<dbReference type="InterPro" id="IPR016064">
    <property type="entry name" value="NAD/diacylglycerol_kinase_sf"/>
</dbReference>
<dbReference type="InterPro" id="IPR037607">
    <property type="entry name" value="DGK"/>
</dbReference>
<dbReference type="AlphaFoldDB" id="A0A7J6P173"/>
<feature type="compositionally biased region" description="Basic and acidic residues" evidence="7">
    <location>
        <begin position="355"/>
        <end position="366"/>
    </location>
</feature>
<comment type="caution">
    <text evidence="9">The sequence shown here is derived from an EMBL/GenBank/DDBJ whole genome shotgun (WGS) entry which is preliminary data.</text>
</comment>
<dbReference type="EC" id="2.7.1.107" evidence="2"/>
<dbReference type="OrthoDB" id="242257at2759"/>
<gene>
    <name evidence="9" type="ORF">FOZ60_001015</name>
</gene>
<protein>
    <recommendedName>
        <fullName evidence="2">diacylglycerol kinase (ATP)</fullName>
        <ecNumber evidence="2">2.7.1.107</ecNumber>
    </recommendedName>
</protein>
<evidence type="ECO:0000256" key="6">
    <source>
        <dbReference type="ARBA" id="ARBA00022840"/>
    </source>
</evidence>
<feature type="region of interest" description="Disordered" evidence="7">
    <location>
        <begin position="333"/>
        <end position="366"/>
    </location>
</feature>
<keyword evidence="6" id="KW-0067">ATP-binding</keyword>
<dbReference type="Proteomes" id="UP000541610">
    <property type="component" value="Unassembled WGS sequence"/>
</dbReference>
<evidence type="ECO:0000256" key="4">
    <source>
        <dbReference type="ARBA" id="ARBA00022741"/>
    </source>
</evidence>
<dbReference type="SUPFAM" id="SSF111331">
    <property type="entry name" value="NAD kinase/diacylglycerol kinase-like"/>
    <property type="match status" value="1"/>
</dbReference>
<dbReference type="GO" id="GO:0005524">
    <property type="term" value="F:ATP binding"/>
    <property type="evidence" value="ECO:0007669"/>
    <property type="project" value="UniProtKB-KW"/>
</dbReference>
<dbReference type="Pfam" id="PF00781">
    <property type="entry name" value="DAGK_cat"/>
    <property type="match status" value="1"/>
</dbReference>
<reference evidence="9 10" key="1">
    <citation type="submission" date="2020-04" db="EMBL/GenBank/DDBJ databases">
        <title>Perkinsus olseni comparative genomics.</title>
        <authorList>
            <person name="Bogema D.R."/>
        </authorList>
    </citation>
    <scope>NUCLEOTIDE SEQUENCE [LARGE SCALE GENOMIC DNA]</scope>
    <source>
        <strain evidence="9">00978-12</strain>
    </source>
</reference>
<evidence type="ECO:0000256" key="3">
    <source>
        <dbReference type="ARBA" id="ARBA00022679"/>
    </source>
</evidence>
<proteinExistence type="inferred from homology"/>
<dbReference type="PROSITE" id="PS50146">
    <property type="entry name" value="DAGK"/>
    <property type="match status" value="1"/>
</dbReference>
<dbReference type="GO" id="GO:0007200">
    <property type="term" value="P:phospholipase C-activating G protein-coupled receptor signaling pathway"/>
    <property type="evidence" value="ECO:0007669"/>
    <property type="project" value="InterPro"/>
</dbReference>
<feature type="domain" description="DAGKc" evidence="8">
    <location>
        <begin position="77"/>
        <end position="197"/>
    </location>
</feature>
<dbReference type="InterPro" id="IPR001206">
    <property type="entry name" value="Diacylglycerol_kinase_cat_dom"/>
</dbReference>
<dbReference type="InterPro" id="IPR017438">
    <property type="entry name" value="ATP-NAD_kinase_N"/>
</dbReference>
<dbReference type="GO" id="GO:0004143">
    <property type="term" value="F:ATP-dependent diacylglycerol kinase activity"/>
    <property type="evidence" value="ECO:0007669"/>
    <property type="project" value="UniProtKB-EC"/>
</dbReference>
<evidence type="ECO:0000259" key="8">
    <source>
        <dbReference type="PROSITE" id="PS50146"/>
    </source>
</evidence>
<dbReference type="Pfam" id="PF00609">
    <property type="entry name" value="DAGK_acc"/>
    <property type="match status" value="2"/>
</dbReference>
<keyword evidence="3" id="KW-0808">Transferase</keyword>
<dbReference type="Gene3D" id="3.40.50.10330">
    <property type="entry name" value="Probable inorganic polyphosphate/atp-NAD kinase, domain 1"/>
    <property type="match status" value="1"/>
</dbReference>
<keyword evidence="4" id="KW-0547">Nucleotide-binding</keyword>
<sequence>MRQDINDRLKVGQALGPVHCDLAFVDLCSTFCPFGHDFLSCLSFCRARAIPDIISSHTDRDTTYHRQLSKRHHVPHIPSIRTYIFVNPKSGGRKAGDILHLPNPYVYKGIAVYHLNVSGTLREDKSALKAFRRDVSKTPENVFTRVLAAGGDGTVMGCVNLLRKEGVDLNKVVIGHIPYGTGNDFARVTGWGVKAPSIPGHNNKGINDLIEQWLQAEISDFDLWRVAFTVHKTYGSFWNVINRMDSMLTRKGRKAIAKIDVPMMNYFSMGLESKIGRDFERRRGQSQFWNKLRYGWEALRQIGKEVPTVKDYLSNVTETSTNELIFHTAYCEGQSGHRDEDGDDDDDDDDDEDPKGERNRILRGRGDKGIPDDKACSLPADRLLYDDAVSLDVLNIPSFAGGNDIWSRADHWWNRPAVSGRGKDKLKGAGSFSDGKLELLTYKDMLSFYLDVAFKIGNARRLYQGSGPFEFNFKKSTATKRYYTYMQVDGEYYKVFNPDKAVVKFDRKIRVMLGKQKA</sequence>
<dbReference type="SMART" id="SM00046">
    <property type="entry name" value="DAGKc"/>
    <property type="match status" value="1"/>
</dbReference>
<name>A0A7J6P173_PEROL</name>
<evidence type="ECO:0000256" key="5">
    <source>
        <dbReference type="ARBA" id="ARBA00022777"/>
    </source>
</evidence>
<evidence type="ECO:0000256" key="1">
    <source>
        <dbReference type="ARBA" id="ARBA00009280"/>
    </source>
</evidence>
<keyword evidence="5" id="KW-0418">Kinase</keyword>
<evidence type="ECO:0000313" key="10">
    <source>
        <dbReference type="Proteomes" id="UP000541610"/>
    </source>
</evidence>
<dbReference type="PANTHER" id="PTHR11255">
    <property type="entry name" value="DIACYLGLYCEROL KINASE"/>
    <property type="match status" value="1"/>
</dbReference>
<organism evidence="9 10">
    <name type="scientific">Perkinsus olseni</name>
    <name type="common">Perkinsus atlanticus</name>
    <dbReference type="NCBI Taxonomy" id="32597"/>
    <lineage>
        <taxon>Eukaryota</taxon>
        <taxon>Sar</taxon>
        <taxon>Alveolata</taxon>
        <taxon>Perkinsozoa</taxon>
        <taxon>Perkinsea</taxon>
        <taxon>Perkinsida</taxon>
        <taxon>Perkinsidae</taxon>
        <taxon>Perkinsus</taxon>
    </lineage>
</organism>
<evidence type="ECO:0000313" key="9">
    <source>
        <dbReference type="EMBL" id="KAF4689913.1"/>
    </source>
</evidence>
<dbReference type="GO" id="GO:0016020">
    <property type="term" value="C:membrane"/>
    <property type="evidence" value="ECO:0007669"/>
    <property type="project" value="TreeGrafter"/>
</dbReference>
<comment type="similarity">
    <text evidence="1">Belongs to the eukaryotic diacylglycerol kinase family.</text>
</comment>
<evidence type="ECO:0000256" key="2">
    <source>
        <dbReference type="ARBA" id="ARBA00012133"/>
    </source>
</evidence>